<comment type="subcellular location">
    <subcellularLocation>
        <location evidence="5">Cell membrane</location>
        <topology evidence="5">Multi-pass membrane protein</topology>
    </subcellularLocation>
    <subcellularLocation>
        <location evidence="1">Membrane</location>
        <topology evidence="1">Multi-pass membrane protein</topology>
    </subcellularLocation>
</comment>
<comment type="function">
    <text evidence="5">Part of the twin-arginine translocation (Tat) system that transports large folded proteins containing a characteristic twin-arginine motif in their signal peptide across membranes. Together with TatB, TatC is part of a receptor directly interacting with Tat signal peptides.</text>
</comment>
<name>A0A108UB49_9GAMM</name>
<dbReference type="PROSITE" id="PS01218">
    <property type="entry name" value="TATC"/>
    <property type="match status" value="1"/>
</dbReference>
<evidence type="ECO:0000256" key="3">
    <source>
        <dbReference type="ARBA" id="ARBA00022989"/>
    </source>
</evidence>
<keyword evidence="5" id="KW-0653">Protein transport</keyword>
<keyword evidence="5" id="KW-0813">Transport</keyword>
<evidence type="ECO:0000256" key="2">
    <source>
        <dbReference type="ARBA" id="ARBA00022692"/>
    </source>
</evidence>
<evidence type="ECO:0000313" key="6">
    <source>
        <dbReference type="EMBL" id="KWS05822.1"/>
    </source>
</evidence>
<dbReference type="AlphaFoldDB" id="A0A108UB49"/>
<comment type="caution">
    <text evidence="5">Lacks conserved residue(s) required for the propagation of feature annotation.</text>
</comment>
<evidence type="ECO:0000256" key="4">
    <source>
        <dbReference type="ARBA" id="ARBA00023136"/>
    </source>
</evidence>
<feature type="transmembrane region" description="Helical" evidence="5">
    <location>
        <begin position="167"/>
        <end position="191"/>
    </location>
</feature>
<keyword evidence="4 5" id="KW-0472">Membrane</keyword>
<reference evidence="6 7" key="1">
    <citation type="journal article" date="2014" name="Genome Announc.">
        <title>Draft Genome Sequence of Lysobacter capsici AZ78, a Bacterium Antagonistic to Plant-Pathogenic Oomycetes.</title>
        <authorList>
            <person name="Puopolo G."/>
            <person name="Sonego P."/>
            <person name="Engelen K."/>
            <person name="Pertot I."/>
        </authorList>
    </citation>
    <scope>NUCLEOTIDE SEQUENCE [LARGE SCALE GENOMIC DNA]</scope>
    <source>
        <strain evidence="6 7">AZ78</strain>
    </source>
</reference>
<accession>A0A108UB49</accession>
<dbReference type="HAMAP" id="MF_00902">
    <property type="entry name" value="TatC"/>
    <property type="match status" value="1"/>
</dbReference>
<dbReference type="PANTHER" id="PTHR30371:SF0">
    <property type="entry name" value="SEC-INDEPENDENT PROTEIN TRANSLOCASE PROTEIN TATC, CHLOROPLASTIC-RELATED"/>
    <property type="match status" value="1"/>
</dbReference>
<dbReference type="PRINTS" id="PR01840">
    <property type="entry name" value="TATCFAMILY"/>
</dbReference>
<organism evidence="6 7">
    <name type="scientific">Lysobacter capsici AZ78</name>
    <dbReference type="NCBI Taxonomy" id="1444315"/>
    <lineage>
        <taxon>Bacteria</taxon>
        <taxon>Pseudomonadati</taxon>
        <taxon>Pseudomonadota</taxon>
        <taxon>Gammaproteobacteria</taxon>
        <taxon>Lysobacterales</taxon>
        <taxon>Lysobacteraceae</taxon>
        <taxon>Lysobacter</taxon>
    </lineage>
</organism>
<evidence type="ECO:0000313" key="7">
    <source>
        <dbReference type="Proteomes" id="UP000023435"/>
    </source>
</evidence>
<feature type="transmembrane region" description="Helical" evidence="5">
    <location>
        <begin position="30"/>
        <end position="48"/>
    </location>
</feature>
<proteinExistence type="inferred from homology"/>
<keyword evidence="5" id="KW-1003">Cell membrane</keyword>
<dbReference type="GO" id="GO:0033281">
    <property type="term" value="C:TAT protein transport complex"/>
    <property type="evidence" value="ECO:0007669"/>
    <property type="project" value="UniProtKB-UniRule"/>
</dbReference>
<dbReference type="GO" id="GO:0043953">
    <property type="term" value="P:protein transport by the Tat complex"/>
    <property type="evidence" value="ECO:0007669"/>
    <property type="project" value="UniProtKB-UniRule"/>
</dbReference>
<protein>
    <recommendedName>
        <fullName evidence="5">Sec-independent protein translocase protein TatC</fullName>
    </recommendedName>
</protein>
<feature type="transmembrane region" description="Helical" evidence="5">
    <location>
        <begin position="84"/>
        <end position="105"/>
    </location>
</feature>
<dbReference type="EMBL" id="JAJA02000001">
    <property type="protein sequence ID" value="KWS05822.1"/>
    <property type="molecule type" value="Genomic_DNA"/>
</dbReference>
<dbReference type="Pfam" id="PF00902">
    <property type="entry name" value="TatC"/>
    <property type="match status" value="1"/>
</dbReference>
<dbReference type="PANTHER" id="PTHR30371">
    <property type="entry name" value="SEC-INDEPENDENT PROTEIN TRANSLOCASE PROTEIN TATC"/>
    <property type="match status" value="1"/>
</dbReference>
<gene>
    <name evidence="5" type="primary">tatC</name>
    <name evidence="6" type="ORF">AZ78_3375</name>
</gene>
<dbReference type="GO" id="GO:0065002">
    <property type="term" value="P:intracellular protein transmembrane transport"/>
    <property type="evidence" value="ECO:0007669"/>
    <property type="project" value="TreeGrafter"/>
</dbReference>
<dbReference type="NCBIfam" id="TIGR00945">
    <property type="entry name" value="tatC"/>
    <property type="match status" value="1"/>
</dbReference>
<comment type="similarity">
    <text evidence="5">Belongs to the TatC family.</text>
</comment>
<keyword evidence="3 5" id="KW-1133">Transmembrane helix</keyword>
<evidence type="ECO:0000256" key="1">
    <source>
        <dbReference type="ARBA" id="ARBA00004141"/>
    </source>
</evidence>
<comment type="caution">
    <text evidence="6">The sequence shown here is derived from an EMBL/GenBank/DDBJ whole genome shotgun (WGS) entry which is preliminary data.</text>
</comment>
<comment type="subunit">
    <text evidence="5">The Tat system comprises two distinct complexes: a TatABC complex, containing multiple copies of TatA, TatB and TatC subunits, and a separate TatA complex, containing only TatA subunits. Substrates initially bind to the TatABC complex, which probably triggers association of the separate TatA complex to form the active translocon.</text>
</comment>
<keyword evidence="2 5" id="KW-0812">Transmembrane</keyword>
<dbReference type="GO" id="GO:0009977">
    <property type="term" value="F:proton motive force dependent protein transmembrane transporter activity"/>
    <property type="evidence" value="ECO:0007669"/>
    <property type="project" value="TreeGrafter"/>
</dbReference>
<keyword evidence="7" id="KW-1185">Reference proteome</keyword>
<dbReference type="RefSeq" id="WP_046658303.1">
    <property type="nucleotide sequence ID" value="NZ_JAJA02000001.1"/>
</dbReference>
<feature type="transmembrane region" description="Helical" evidence="5">
    <location>
        <begin position="203"/>
        <end position="220"/>
    </location>
</feature>
<feature type="transmembrane region" description="Helical" evidence="5">
    <location>
        <begin position="117"/>
        <end position="147"/>
    </location>
</feature>
<dbReference type="InterPro" id="IPR019820">
    <property type="entry name" value="Sec-indep_translocase_CS"/>
</dbReference>
<sequence>MSDADHGVPGEEASAEPRLLDHLIELRARLLRGVTGLVIVFLCLLPFANKLYHYLATPLLAKLPAGSQLIAVEVASPFSAPLKLAFFAALMISMPWLLFQAWAFVAPGLYKREKRLALPLLASALVLFYAGCAFAFFLVLPSVFGFLVKITPTGVSMMTDINAYLDFVLILFLAFGISFEVPVALVILALLGWVTPAQLKEGRGYAVVGIFIVAAVITPPDVVSQLMLAIPMCLLYELGIIAAKWVATEPRDADGHDDHPTGDARGP</sequence>
<dbReference type="InterPro" id="IPR002033">
    <property type="entry name" value="TatC"/>
</dbReference>
<dbReference type="OrthoDB" id="9777044at2"/>
<dbReference type="Proteomes" id="UP000023435">
    <property type="component" value="Unassembled WGS sequence"/>
</dbReference>
<keyword evidence="5" id="KW-0811">Translocation</keyword>
<evidence type="ECO:0000256" key="5">
    <source>
        <dbReference type="HAMAP-Rule" id="MF_00902"/>
    </source>
</evidence>